<comment type="subunit">
    <text evidence="2">Homotrimer.</text>
</comment>
<comment type="subcellular location">
    <subcellularLocation>
        <location evidence="1">Cell outer membrane</location>
        <topology evidence="1">Multi-pass membrane protein</topology>
    </subcellularLocation>
</comment>
<dbReference type="CDD" id="cd00342">
    <property type="entry name" value="gram_neg_porins"/>
    <property type="match status" value="1"/>
</dbReference>
<evidence type="ECO:0000256" key="1">
    <source>
        <dbReference type="ARBA" id="ARBA00004571"/>
    </source>
</evidence>
<dbReference type="PRINTS" id="PR00184">
    <property type="entry name" value="NEISSPPORIN"/>
</dbReference>
<evidence type="ECO:0000256" key="4">
    <source>
        <dbReference type="ARBA" id="ARBA00022452"/>
    </source>
</evidence>
<evidence type="ECO:0000313" key="13">
    <source>
        <dbReference type="Proteomes" id="UP001629432"/>
    </source>
</evidence>
<proteinExistence type="predicted"/>
<evidence type="ECO:0000256" key="3">
    <source>
        <dbReference type="ARBA" id="ARBA00022448"/>
    </source>
</evidence>
<dbReference type="InterPro" id="IPR033900">
    <property type="entry name" value="Gram_neg_porin_domain"/>
</dbReference>
<keyword evidence="8" id="KW-0626">Porin</keyword>
<dbReference type="PANTHER" id="PTHR34501">
    <property type="entry name" value="PROTEIN YDDL-RELATED"/>
    <property type="match status" value="1"/>
</dbReference>
<evidence type="ECO:0000256" key="5">
    <source>
        <dbReference type="ARBA" id="ARBA00022692"/>
    </source>
</evidence>
<keyword evidence="4" id="KW-1134">Transmembrane beta strand</keyword>
<accession>A0ABW9DZR4</accession>
<organism evidence="12 13">
    <name type="scientific">Paraburkholderia metrosideri</name>
    <dbReference type="NCBI Taxonomy" id="580937"/>
    <lineage>
        <taxon>Bacteria</taxon>
        <taxon>Pseudomonadati</taxon>
        <taxon>Pseudomonadota</taxon>
        <taxon>Betaproteobacteria</taxon>
        <taxon>Burkholderiales</taxon>
        <taxon>Burkholderiaceae</taxon>
        <taxon>Paraburkholderia</taxon>
    </lineage>
</organism>
<evidence type="ECO:0000256" key="7">
    <source>
        <dbReference type="ARBA" id="ARBA00023065"/>
    </source>
</evidence>
<evidence type="ECO:0000256" key="2">
    <source>
        <dbReference type="ARBA" id="ARBA00011233"/>
    </source>
</evidence>
<keyword evidence="9" id="KW-0472">Membrane</keyword>
<keyword evidence="5" id="KW-0812">Transmembrane</keyword>
<sequence>MNDSLYTRRMLARKEKNRNFSDNTIRSVNRLQLKWKHFLVFGILLIASTVQAQSSVTLYGVMSDGLLFANNVSGAHLTRLVNGGSWSTNFGMTGTEDLGSGTKAIFNLNSTYDLNTGRTAVTDTLFGGSSFVGITNDLYGKLTLGRQYDYSVDFIAYSVTSSNTLFAFHPGGYDRILGVSLANAVAYESPHIAGFHVKAMYSFGGAGSPTNARRAYSAAGDYANGPLKLEVFTTSVGGNSITPGLDAGLAKFLGRSLVADRSLVIALRKTDIYGAGGSCDIGNFTIRSNATKVFFTDLEGKNKSSISNLEASVLFKAQPDLFINTGFVHSYTTGANWNTYNLSADYLLSKRTDLMIAVNYQRASGSGQLASLVAVGNSSNSNQLAIFSGIRYFF</sequence>
<evidence type="ECO:0000256" key="6">
    <source>
        <dbReference type="ARBA" id="ARBA00022729"/>
    </source>
</evidence>
<dbReference type="InterPro" id="IPR050298">
    <property type="entry name" value="Gram-neg_bact_OMP"/>
</dbReference>
<keyword evidence="13" id="KW-1185">Reference proteome</keyword>
<dbReference type="RefSeq" id="WP_408232316.1">
    <property type="nucleotide sequence ID" value="NZ_JAQQCF010000029.1"/>
</dbReference>
<evidence type="ECO:0000313" key="12">
    <source>
        <dbReference type="EMBL" id="MFM0640565.1"/>
    </source>
</evidence>
<dbReference type="PANTHER" id="PTHR34501:SF9">
    <property type="entry name" value="MAJOR OUTER MEMBRANE PROTEIN P.IA"/>
    <property type="match status" value="1"/>
</dbReference>
<evidence type="ECO:0000256" key="9">
    <source>
        <dbReference type="ARBA" id="ARBA00023136"/>
    </source>
</evidence>
<feature type="domain" description="Porin" evidence="11">
    <location>
        <begin position="44"/>
        <end position="365"/>
    </location>
</feature>
<gene>
    <name evidence="12" type="ORF">PQQ63_28105</name>
</gene>
<comment type="caution">
    <text evidence="12">The sequence shown here is derived from an EMBL/GenBank/DDBJ whole genome shotgun (WGS) entry which is preliminary data.</text>
</comment>
<evidence type="ECO:0000256" key="8">
    <source>
        <dbReference type="ARBA" id="ARBA00023114"/>
    </source>
</evidence>
<dbReference type="Gene3D" id="2.40.160.10">
    <property type="entry name" value="Porin"/>
    <property type="match status" value="1"/>
</dbReference>
<evidence type="ECO:0000256" key="10">
    <source>
        <dbReference type="ARBA" id="ARBA00023237"/>
    </source>
</evidence>
<reference evidence="12 13" key="1">
    <citation type="journal article" date="2024" name="Chem. Sci.">
        <title>Discovery of megapolipeptins by genome mining of a Burkholderiales bacteria collection.</title>
        <authorList>
            <person name="Paulo B.S."/>
            <person name="Recchia M.J.J."/>
            <person name="Lee S."/>
            <person name="Fergusson C.H."/>
            <person name="Romanowski S.B."/>
            <person name="Hernandez A."/>
            <person name="Krull N."/>
            <person name="Liu D.Y."/>
            <person name="Cavanagh H."/>
            <person name="Bos A."/>
            <person name="Gray C.A."/>
            <person name="Murphy B.T."/>
            <person name="Linington R.G."/>
            <person name="Eustaquio A.S."/>
        </authorList>
    </citation>
    <scope>NUCLEOTIDE SEQUENCE [LARGE SCALE GENOMIC DNA]</scope>
    <source>
        <strain evidence="12 13">RL17-338-BIC-A</strain>
    </source>
</reference>
<dbReference type="InterPro" id="IPR023614">
    <property type="entry name" value="Porin_dom_sf"/>
</dbReference>
<dbReference type="EMBL" id="JAQQCF010000029">
    <property type="protein sequence ID" value="MFM0640565.1"/>
    <property type="molecule type" value="Genomic_DNA"/>
</dbReference>
<dbReference type="SUPFAM" id="SSF56935">
    <property type="entry name" value="Porins"/>
    <property type="match status" value="1"/>
</dbReference>
<keyword evidence="10" id="KW-0998">Cell outer membrane</keyword>
<dbReference type="InterPro" id="IPR002299">
    <property type="entry name" value="Porin_Neis"/>
</dbReference>
<keyword evidence="3" id="KW-0813">Transport</keyword>
<keyword evidence="7" id="KW-0406">Ion transport</keyword>
<dbReference type="Pfam" id="PF13609">
    <property type="entry name" value="Porin_4"/>
    <property type="match status" value="1"/>
</dbReference>
<name>A0ABW9DZR4_9BURK</name>
<protein>
    <submittedName>
        <fullName evidence="12">Porin</fullName>
    </submittedName>
</protein>
<keyword evidence="6" id="KW-0732">Signal</keyword>
<evidence type="ECO:0000259" key="11">
    <source>
        <dbReference type="Pfam" id="PF13609"/>
    </source>
</evidence>
<dbReference type="Proteomes" id="UP001629432">
    <property type="component" value="Unassembled WGS sequence"/>
</dbReference>